<gene>
    <name evidence="5" type="primary">CCL25</name>
</gene>
<sequence>MNLRILFSLVLVCIYFYSSNAYGNFENCCLSYAKGVRVHSLLKRVNFYRMQEVNDNCNKRAIQFYLPKRNRVICGDPQESWVKSLKHKIDRMRYQSPKNKI</sequence>
<dbReference type="SMART" id="SM00199">
    <property type="entry name" value="SCY"/>
    <property type="match status" value="1"/>
</dbReference>
<dbReference type="RefSeq" id="XP_030075799.1">
    <property type="nucleotide sequence ID" value="XM_030219939.1"/>
</dbReference>
<feature type="signal peptide" evidence="2">
    <location>
        <begin position="1"/>
        <end position="21"/>
    </location>
</feature>
<dbReference type="Pfam" id="PF00048">
    <property type="entry name" value="IL8"/>
    <property type="match status" value="1"/>
</dbReference>
<organism evidence="4 5">
    <name type="scientific">Microcaecilia unicolor</name>
    <dbReference type="NCBI Taxonomy" id="1415580"/>
    <lineage>
        <taxon>Eukaryota</taxon>
        <taxon>Metazoa</taxon>
        <taxon>Chordata</taxon>
        <taxon>Craniata</taxon>
        <taxon>Vertebrata</taxon>
        <taxon>Euteleostomi</taxon>
        <taxon>Amphibia</taxon>
        <taxon>Gymnophiona</taxon>
        <taxon>Siphonopidae</taxon>
        <taxon>Microcaecilia</taxon>
    </lineage>
</organism>
<evidence type="ECO:0000313" key="4">
    <source>
        <dbReference type="Proteomes" id="UP000515156"/>
    </source>
</evidence>
<dbReference type="SUPFAM" id="SSF54117">
    <property type="entry name" value="Interleukin 8-like chemokines"/>
    <property type="match status" value="1"/>
</dbReference>
<evidence type="ECO:0000313" key="5">
    <source>
        <dbReference type="RefSeq" id="XP_030075799.1"/>
    </source>
</evidence>
<protein>
    <submittedName>
        <fullName evidence="5">C-C motif chemokine 25</fullName>
    </submittedName>
</protein>
<reference evidence="4" key="1">
    <citation type="submission" date="2024-06" db="UniProtKB">
        <authorList>
            <consortium name="RefSeq"/>
        </authorList>
    </citation>
    <scope>NUCLEOTIDE SEQUENCE [LARGE SCALE GENOMIC DNA]</scope>
</reference>
<accession>A0A6P7ZMS3</accession>
<dbReference type="AlphaFoldDB" id="A0A6P7ZMS3"/>
<dbReference type="FunCoup" id="A0A6P7ZMS3">
    <property type="interactions" value="569"/>
</dbReference>
<name>A0A6P7ZMS3_9AMPH</name>
<dbReference type="KEGG" id="muo:115480955"/>
<dbReference type="Proteomes" id="UP000515156">
    <property type="component" value="Chromosome 11"/>
</dbReference>
<dbReference type="InterPro" id="IPR036048">
    <property type="entry name" value="Interleukin_8-like_sf"/>
</dbReference>
<dbReference type="InParanoid" id="A0A6P7ZMS3"/>
<evidence type="ECO:0000256" key="1">
    <source>
        <dbReference type="ARBA" id="ARBA00022514"/>
    </source>
</evidence>
<reference evidence="5" key="2">
    <citation type="submission" date="2025-08" db="UniProtKB">
        <authorList>
            <consortium name="RefSeq"/>
        </authorList>
    </citation>
    <scope>IDENTIFICATION</scope>
</reference>
<feature type="domain" description="Chemokine interleukin-8-like" evidence="3">
    <location>
        <begin position="25"/>
        <end position="89"/>
    </location>
</feature>
<feature type="chain" id="PRO_5028074116" evidence="2">
    <location>
        <begin position="22"/>
        <end position="101"/>
    </location>
</feature>
<evidence type="ECO:0000256" key="2">
    <source>
        <dbReference type="SAM" id="SignalP"/>
    </source>
</evidence>
<keyword evidence="4" id="KW-1185">Reference proteome</keyword>
<evidence type="ECO:0000259" key="3">
    <source>
        <dbReference type="SMART" id="SM00199"/>
    </source>
</evidence>
<dbReference type="GeneID" id="115480955"/>
<dbReference type="GO" id="GO:0008009">
    <property type="term" value="F:chemokine activity"/>
    <property type="evidence" value="ECO:0007669"/>
    <property type="project" value="InterPro"/>
</dbReference>
<dbReference type="OrthoDB" id="9930747at2759"/>
<dbReference type="CTD" id="6370"/>
<keyword evidence="2" id="KW-0732">Signal</keyword>
<dbReference type="GO" id="GO:0006955">
    <property type="term" value="P:immune response"/>
    <property type="evidence" value="ECO:0007669"/>
    <property type="project" value="InterPro"/>
</dbReference>
<keyword evidence="1" id="KW-0202">Cytokine</keyword>
<proteinExistence type="predicted"/>
<dbReference type="Gene3D" id="2.40.50.40">
    <property type="match status" value="1"/>
</dbReference>
<dbReference type="InterPro" id="IPR001811">
    <property type="entry name" value="Chemokine_IL8-like_dom"/>
</dbReference>
<dbReference type="GO" id="GO:0005615">
    <property type="term" value="C:extracellular space"/>
    <property type="evidence" value="ECO:0007669"/>
    <property type="project" value="UniProtKB-KW"/>
</dbReference>